<dbReference type="RefSeq" id="WP_013279975.1">
    <property type="nucleotide sequence ID" value="NC_014387.1"/>
</dbReference>
<evidence type="ECO:0000313" key="3">
    <source>
        <dbReference type="Proteomes" id="UP000001299"/>
    </source>
</evidence>
<accession>E0S0J3</accession>
<evidence type="ECO:0000313" key="2">
    <source>
        <dbReference type="EMBL" id="ADL33318.1"/>
    </source>
</evidence>
<dbReference type="SUPFAM" id="SSF53756">
    <property type="entry name" value="UDP-Glycosyltransferase/glycogen phosphorylase"/>
    <property type="match status" value="1"/>
</dbReference>
<feature type="domain" description="Glycosyltransferase subfamily 4-like N-terminal" evidence="1">
    <location>
        <begin position="54"/>
        <end position="162"/>
    </location>
</feature>
<dbReference type="EMBL" id="CP001810">
    <property type="protein sequence ID" value="ADL33318.1"/>
    <property type="molecule type" value="Genomic_DNA"/>
</dbReference>
<proteinExistence type="predicted"/>
<dbReference type="Pfam" id="PF13439">
    <property type="entry name" value="Glyco_transf_4"/>
    <property type="match status" value="1"/>
</dbReference>
<dbReference type="PANTHER" id="PTHR12526:SF638">
    <property type="entry name" value="SPORE COAT PROTEIN SA"/>
    <property type="match status" value="1"/>
</dbReference>
<reference evidence="2 3" key="1">
    <citation type="journal article" date="2010" name="PLoS ONE">
        <title>The glycobiome of the rumen bacterium Butyrivibrio proteoclasticus B316(T) highlights adaptation to a polysaccharide-rich environment.</title>
        <authorList>
            <person name="Kelly W.J."/>
            <person name="Leahy S.C."/>
            <person name="Altermann E."/>
            <person name="Yeoman C.J."/>
            <person name="Dunne J.C."/>
            <person name="Kong Z."/>
            <person name="Pacheco D.M."/>
            <person name="Li D."/>
            <person name="Noel S.J."/>
            <person name="Moon C.D."/>
            <person name="Cookson A.L."/>
            <person name="Attwood G.T."/>
        </authorList>
    </citation>
    <scope>NUCLEOTIDE SEQUENCE [LARGE SCALE GENOMIC DNA]</scope>
    <source>
        <strain evidence="3">ATCC 51982 / DSM 14932 / B316</strain>
    </source>
</reference>
<dbReference type="PANTHER" id="PTHR12526">
    <property type="entry name" value="GLYCOSYLTRANSFERASE"/>
    <property type="match status" value="1"/>
</dbReference>
<dbReference type="eggNOG" id="COG0438">
    <property type="taxonomic scope" value="Bacteria"/>
</dbReference>
<dbReference type="STRING" id="515622.bpr_I0573"/>
<keyword evidence="3" id="KW-1185">Reference proteome</keyword>
<name>E0S0J3_BUTPB</name>
<evidence type="ECO:0000259" key="1">
    <source>
        <dbReference type="Pfam" id="PF13439"/>
    </source>
</evidence>
<protein>
    <submittedName>
        <fullName evidence="2">Glycosyl transferase GT4 family</fullName>
    </submittedName>
</protein>
<dbReference type="InterPro" id="IPR028098">
    <property type="entry name" value="Glyco_trans_4-like_N"/>
</dbReference>
<dbReference type="GO" id="GO:0016757">
    <property type="term" value="F:glycosyltransferase activity"/>
    <property type="evidence" value="ECO:0007669"/>
    <property type="project" value="TreeGrafter"/>
</dbReference>
<organism evidence="2 3">
    <name type="scientific">Butyrivibrio proteoclasticus (strain ATCC 51982 / DSM 14932 / B316)</name>
    <name type="common">Clostridium proteoclasticum</name>
    <dbReference type="NCBI Taxonomy" id="515622"/>
    <lineage>
        <taxon>Bacteria</taxon>
        <taxon>Bacillati</taxon>
        <taxon>Bacillota</taxon>
        <taxon>Clostridia</taxon>
        <taxon>Lachnospirales</taxon>
        <taxon>Lachnospiraceae</taxon>
        <taxon>Butyrivibrio</taxon>
    </lineage>
</organism>
<gene>
    <name evidence="2" type="ordered locus">bpr_I0573</name>
</gene>
<keyword evidence="2" id="KW-0808">Transferase</keyword>
<dbReference type="AlphaFoldDB" id="E0S0J3"/>
<sequence>MGDIKRRVCMIVQQRDVKGGIAAVTNGYYNSRIEKDYEMRYVESYCDTSKVRMVLKALFAYWEFRKVLDEFKPELVHIHSSFGGSFYRMQPFIYMAGKRGIPVLDHCHGADFETFYVNASDKKKARIKEVFGRFTKVIVLSDEWRERLSAFLPKEKMTVINNYCKPQPQNEVETACDGRFFGKQVLFLGELGQRKGGYDFAGIVENTVKKCPDVRFVFAGSGSKEDENRIKEMLEQKGLSEKCLFPGWVRDEAKDRLLQESAVFMLPSYQEGLPMAILDAMAYGLPVVSTYVGGIPQLINNGVNGYLAQPGDCEAIADGICCILDNADVYKKLSEESYKTAKDEFGFEAHLDKLEAVYDEILGISGK</sequence>
<dbReference type="CDD" id="cd03801">
    <property type="entry name" value="GT4_PimA-like"/>
    <property type="match status" value="1"/>
</dbReference>
<dbReference type="Gene3D" id="3.40.50.2000">
    <property type="entry name" value="Glycogen Phosphorylase B"/>
    <property type="match status" value="2"/>
</dbReference>
<dbReference type="HOGENOM" id="CLU_009583_14_0_9"/>
<dbReference type="Proteomes" id="UP000001299">
    <property type="component" value="Chromosome 1"/>
</dbReference>
<dbReference type="KEGG" id="bpb:bpr_I0573"/>
<dbReference type="Pfam" id="PF13692">
    <property type="entry name" value="Glyco_trans_1_4"/>
    <property type="match status" value="1"/>
</dbReference>
<dbReference type="CAZy" id="GT4">
    <property type="family name" value="Glycosyltransferase Family 4"/>
</dbReference>